<dbReference type="Proteomes" id="UP000837857">
    <property type="component" value="Chromosome 7"/>
</dbReference>
<keyword evidence="2" id="KW-1185">Reference proteome</keyword>
<gene>
    <name evidence="1" type="ORF">IPOD504_LOCUS16258</name>
</gene>
<proteinExistence type="predicted"/>
<protein>
    <submittedName>
        <fullName evidence="1">Uncharacterized protein</fullName>
    </submittedName>
</protein>
<evidence type="ECO:0000313" key="2">
    <source>
        <dbReference type="Proteomes" id="UP000837857"/>
    </source>
</evidence>
<accession>A0ABN8J9S1</accession>
<sequence>MQRDESSVHQSSGYVNCHCLLSPVRQTDGQTRLYSSDYTQIGSYLPHDPVRKNVQFNLGVDSDGVEKKVTEKKKQIHIEAILAGKKCNVIRKKINRPLTRRSIEERWAIAKSAECTRLHAYARHPAPFAFWHSSRAHEMAARC</sequence>
<reference evidence="1" key="1">
    <citation type="submission" date="2022-03" db="EMBL/GenBank/DDBJ databases">
        <authorList>
            <person name="Martin H S."/>
        </authorList>
    </citation>
    <scope>NUCLEOTIDE SEQUENCE</scope>
</reference>
<organism evidence="1 2">
    <name type="scientific">Iphiclides podalirius</name>
    <name type="common">scarce swallowtail</name>
    <dbReference type="NCBI Taxonomy" id="110791"/>
    <lineage>
        <taxon>Eukaryota</taxon>
        <taxon>Metazoa</taxon>
        <taxon>Ecdysozoa</taxon>
        <taxon>Arthropoda</taxon>
        <taxon>Hexapoda</taxon>
        <taxon>Insecta</taxon>
        <taxon>Pterygota</taxon>
        <taxon>Neoptera</taxon>
        <taxon>Endopterygota</taxon>
        <taxon>Lepidoptera</taxon>
        <taxon>Glossata</taxon>
        <taxon>Ditrysia</taxon>
        <taxon>Papilionoidea</taxon>
        <taxon>Papilionidae</taxon>
        <taxon>Papilioninae</taxon>
        <taxon>Iphiclides</taxon>
    </lineage>
</organism>
<name>A0ABN8J9S1_9NEOP</name>
<dbReference type="EMBL" id="OW152819">
    <property type="protein sequence ID" value="CAH2074774.1"/>
    <property type="molecule type" value="Genomic_DNA"/>
</dbReference>
<evidence type="ECO:0000313" key="1">
    <source>
        <dbReference type="EMBL" id="CAH2074774.1"/>
    </source>
</evidence>
<feature type="non-terminal residue" evidence="1">
    <location>
        <position position="143"/>
    </location>
</feature>